<keyword evidence="20" id="KW-1185">Reference proteome</keyword>
<feature type="region of interest" description="Disordered" evidence="17">
    <location>
        <begin position="68"/>
        <end position="155"/>
    </location>
</feature>
<keyword evidence="4" id="KW-0547">Nucleotide-binding</keyword>
<keyword evidence="9" id="KW-0408">Iron</keyword>
<dbReference type="InterPro" id="IPR006555">
    <property type="entry name" value="ATP-dep_Helicase_C"/>
</dbReference>
<keyword evidence="7" id="KW-0347">Helicase</keyword>
<keyword evidence="6" id="KW-0378">Hydrolase</keyword>
<feature type="region of interest" description="Disordered" evidence="17">
    <location>
        <begin position="175"/>
        <end position="199"/>
    </location>
</feature>
<feature type="compositionally biased region" description="Basic and acidic residues" evidence="17">
    <location>
        <begin position="125"/>
        <end position="136"/>
    </location>
</feature>
<dbReference type="CDD" id="cd18788">
    <property type="entry name" value="SF2_C_XPD"/>
    <property type="match status" value="1"/>
</dbReference>
<proteinExistence type="predicted"/>
<evidence type="ECO:0000256" key="7">
    <source>
        <dbReference type="ARBA" id="ARBA00022806"/>
    </source>
</evidence>
<keyword evidence="5" id="KW-0227">DNA damage</keyword>
<gene>
    <name evidence="19" type="ORF">CHC_T00002363001</name>
</gene>
<name>R7Q4V3_CHOCR</name>
<evidence type="ECO:0000256" key="6">
    <source>
        <dbReference type="ARBA" id="ARBA00022801"/>
    </source>
</evidence>
<evidence type="ECO:0000256" key="4">
    <source>
        <dbReference type="ARBA" id="ARBA00022741"/>
    </source>
</evidence>
<dbReference type="GeneID" id="17321080"/>
<dbReference type="GO" id="GO:0006289">
    <property type="term" value="P:nucleotide-excision repair"/>
    <property type="evidence" value="ECO:0007669"/>
    <property type="project" value="TreeGrafter"/>
</dbReference>
<evidence type="ECO:0000256" key="3">
    <source>
        <dbReference type="ARBA" id="ARBA00022723"/>
    </source>
</evidence>
<sequence length="939" mass="104836">MASSERTLHIAGVRVRFPHVPYRAQSALMHAVVTAVRTREHALVESPTGTGKTLALLCAALAVQRHTREASEDRAENAREETGAAPQGRAEAEEVAPPVREEGGEEGGEEGEDEKEEEGESSDSDFAKPTKFRDVSWQRGLAGRGRKRMEADHEEERPANAFMFARLLAMEQDRPLDDGCTQGPVTQPESQDPSQPEGKKVPRIFYATRTHKQVANVISELRKTPYRPRITVLASRREYCIREDVRSAVARDETCKALVKAGDCRHYYSAAELAAHEELKGEAWDIEELTELGRKHGGCPYYASHELYQKAEIVFCPYSFLVDPIVRGARGINLAGDVVILDEAHNIENYARESAGFEADIADVRRAHDEVDIMILTGCFSGARGDLGVAYRRLKGPLEALMAIVDDAVASNELKSVEREEMAVYEREELLGKLSLAKVDEEQIKRWRAMYEFIVNYGDGNEAKRMKKMGDVPCDSQATVESAGAETVQRKGAENNQDKSKTATSPTGMADNDSMKNPQMTGPGKPVPESRPAGFGYGCDPNVEANELHIETPRQDSTRQMKRGKVGNKVRRRGRKRRGADVAEQRPWIAKCMSMTHSLLTTLEYLFAYPNDFALVVDRRTVDYITTMRVQVCCLNAAVCFRDISNKARAVIVTSGTLSPIDSFAGELGTRFTISKSLPHVIDVRKQLFVSVVAEGPGRERFDATYAGSSKFSFQDSLGEALYDYCRVIPSGVLVFFPSYRLMAQLHTRWKGSGAWDKLYTVKNTVLVEPHRRGEDFDEIVGRYQAASESDGGAILFGVCRGKLSEGVDFRDATSRGVILVGIPFPYFGDVVVSRKRQWNDRTRKNKTESKLQSGTEWYEMQAYRALNQALGRAVRHRYDYGAVLLLDCRFRQKHVLKQLPKWTQAGIQQTDGSHGALLRGLQRFYDTVQEQIASSVTN</sequence>
<comment type="subcellular location">
    <subcellularLocation>
        <location evidence="1">Nucleus</location>
    </subcellularLocation>
</comment>
<dbReference type="GO" id="GO:0005634">
    <property type="term" value="C:nucleus"/>
    <property type="evidence" value="ECO:0007669"/>
    <property type="project" value="UniProtKB-SubCell"/>
</dbReference>
<evidence type="ECO:0000256" key="13">
    <source>
        <dbReference type="ARBA" id="ARBA00023235"/>
    </source>
</evidence>
<dbReference type="FunFam" id="3.40.50.300:FF:000431">
    <property type="entry name" value="Regulator of telomere elongation helicase 1"/>
    <property type="match status" value="1"/>
</dbReference>
<keyword evidence="12" id="KW-0234">DNA repair</keyword>
<evidence type="ECO:0000256" key="14">
    <source>
        <dbReference type="ARBA" id="ARBA00023242"/>
    </source>
</evidence>
<dbReference type="SMART" id="SM00487">
    <property type="entry name" value="DEXDc"/>
    <property type="match status" value="1"/>
</dbReference>
<dbReference type="EMBL" id="HG001649">
    <property type="protein sequence ID" value="CDF33567.1"/>
    <property type="molecule type" value="Genomic_DNA"/>
</dbReference>
<evidence type="ECO:0000256" key="17">
    <source>
        <dbReference type="SAM" id="MobiDB-lite"/>
    </source>
</evidence>
<evidence type="ECO:0000256" key="5">
    <source>
        <dbReference type="ARBA" id="ARBA00022763"/>
    </source>
</evidence>
<dbReference type="Proteomes" id="UP000012073">
    <property type="component" value="Unassembled WGS sequence"/>
</dbReference>
<dbReference type="Pfam" id="PF13307">
    <property type="entry name" value="Helicase_C_2"/>
    <property type="match status" value="1"/>
</dbReference>
<dbReference type="KEGG" id="ccp:CHC_T00002363001"/>
<dbReference type="SMART" id="SM00491">
    <property type="entry name" value="HELICc2"/>
    <property type="match status" value="1"/>
</dbReference>
<dbReference type="GO" id="GO:1990918">
    <property type="term" value="P:double-strand break repair involved in meiotic recombination"/>
    <property type="evidence" value="ECO:0007669"/>
    <property type="project" value="TreeGrafter"/>
</dbReference>
<comment type="catalytic activity">
    <reaction evidence="15">
        <text>ATP + H2O = ADP + phosphate + H(+)</text>
        <dbReference type="Rhea" id="RHEA:13065"/>
        <dbReference type="ChEBI" id="CHEBI:15377"/>
        <dbReference type="ChEBI" id="CHEBI:15378"/>
        <dbReference type="ChEBI" id="CHEBI:30616"/>
        <dbReference type="ChEBI" id="CHEBI:43474"/>
        <dbReference type="ChEBI" id="CHEBI:456216"/>
    </reaction>
</comment>
<organism evidence="19 20">
    <name type="scientific">Chondrus crispus</name>
    <name type="common">Carrageen Irish moss</name>
    <name type="synonym">Polymorpha crispa</name>
    <dbReference type="NCBI Taxonomy" id="2769"/>
    <lineage>
        <taxon>Eukaryota</taxon>
        <taxon>Rhodophyta</taxon>
        <taxon>Florideophyceae</taxon>
        <taxon>Rhodymeniophycidae</taxon>
        <taxon>Gigartinales</taxon>
        <taxon>Gigartinaceae</taxon>
        <taxon>Chondrus</taxon>
    </lineage>
</organism>
<dbReference type="PROSITE" id="PS51193">
    <property type="entry name" value="HELICASE_ATP_BIND_2"/>
    <property type="match status" value="1"/>
</dbReference>
<dbReference type="GO" id="GO:0051539">
    <property type="term" value="F:4 iron, 4 sulfur cluster binding"/>
    <property type="evidence" value="ECO:0007669"/>
    <property type="project" value="UniProtKB-KW"/>
</dbReference>
<keyword evidence="3" id="KW-0479">Metal-binding</keyword>
<dbReference type="NCBIfam" id="TIGR00604">
    <property type="entry name" value="rad3"/>
    <property type="match status" value="1"/>
</dbReference>
<feature type="compositionally biased region" description="Basic and acidic residues" evidence="17">
    <location>
        <begin position="68"/>
        <end position="82"/>
    </location>
</feature>
<dbReference type="GO" id="GO:0016818">
    <property type="term" value="F:hydrolase activity, acting on acid anhydrides, in phosphorus-containing anhydrides"/>
    <property type="evidence" value="ECO:0007669"/>
    <property type="project" value="InterPro"/>
</dbReference>
<dbReference type="PANTHER" id="PTHR11472:SF47">
    <property type="entry name" value="FANCONI ANEMIA GROUP J PROTEIN"/>
    <property type="match status" value="1"/>
</dbReference>
<reference evidence="20" key="1">
    <citation type="journal article" date="2013" name="Proc. Natl. Acad. Sci. U.S.A.">
        <title>Genome structure and metabolic features in the red seaweed Chondrus crispus shed light on evolution of the Archaeplastida.</title>
        <authorList>
            <person name="Collen J."/>
            <person name="Porcel B."/>
            <person name="Carre W."/>
            <person name="Ball S.G."/>
            <person name="Chaparro C."/>
            <person name="Tonon T."/>
            <person name="Barbeyron T."/>
            <person name="Michel G."/>
            <person name="Noel B."/>
            <person name="Valentin K."/>
            <person name="Elias M."/>
            <person name="Artiguenave F."/>
            <person name="Arun A."/>
            <person name="Aury J.M."/>
            <person name="Barbosa-Neto J.F."/>
            <person name="Bothwell J.H."/>
            <person name="Bouget F.Y."/>
            <person name="Brillet L."/>
            <person name="Cabello-Hurtado F."/>
            <person name="Capella-Gutierrez S."/>
            <person name="Charrier B."/>
            <person name="Cladiere L."/>
            <person name="Cock J.M."/>
            <person name="Coelho S.M."/>
            <person name="Colleoni C."/>
            <person name="Czjzek M."/>
            <person name="Da Silva C."/>
            <person name="Delage L."/>
            <person name="Denoeud F."/>
            <person name="Deschamps P."/>
            <person name="Dittami S.M."/>
            <person name="Gabaldon T."/>
            <person name="Gachon C.M."/>
            <person name="Groisillier A."/>
            <person name="Herve C."/>
            <person name="Jabbari K."/>
            <person name="Katinka M."/>
            <person name="Kloareg B."/>
            <person name="Kowalczyk N."/>
            <person name="Labadie K."/>
            <person name="Leblanc C."/>
            <person name="Lopez P.J."/>
            <person name="McLachlan D.H."/>
            <person name="Meslet-Cladiere L."/>
            <person name="Moustafa A."/>
            <person name="Nehr Z."/>
            <person name="Nyvall Collen P."/>
            <person name="Panaud O."/>
            <person name="Partensky F."/>
            <person name="Poulain J."/>
            <person name="Rensing S.A."/>
            <person name="Rousvoal S."/>
            <person name="Samson G."/>
            <person name="Symeonidi A."/>
            <person name="Weissenbach J."/>
            <person name="Zambounis A."/>
            <person name="Wincker P."/>
            <person name="Boyen C."/>
        </authorList>
    </citation>
    <scope>NUCLEOTIDE SEQUENCE [LARGE SCALE GENOMIC DNA]</scope>
    <source>
        <strain evidence="20">cv. Stackhouse</strain>
    </source>
</reference>
<evidence type="ECO:0000256" key="15">
    <source>
        <dbReference type="ARBA" id="ARBA00049360"/>
    </source>
</evidence>
<evidence type="ECO:0000256" key="1">
    <source>
        <dbReference type="ARBA" id="ARBA00004123"/>
    </source>
</evidence>
<dbReference type="OrthoDB" id="19182at2759"/>
<dbReference type="STRING" id="2769.R7Q4V3"/>
<dbReference type="PANTHER" id="PTHR11472">
    <property type="entry name" value="DNA REPAIR DEAD HELICASE RAD3/XP-D SUBFAMILY MEMBER"/>
    <property type="match status" value="1"/>
</dbReference>
<evidence type="ECO:0000259" key="18">
    <source>
        <dbReference type="PROSITE" id="PS51193"/>
    </source>
</evidence>
<dbReference type="Gramene" id="CDF33567">
    <property type="protein sequence ID" value="CDF33567"/>
    <property type="gene ID" value="CHC_T00002363001"/>
</dbReference>
<keyword evidence="2" id="KW-0004">4Fe-4S</keyword>
<evidence type="ECO:0000256" key="10">
    <source>
        <dbReference type="ARBA" id="ARBA00023014"/>
    </source>
</evidence>
<dbReference type="InterPro" id="IPR027417">
    <property type="entry name" value="P-loop_NTPase"/>
</dbReference>
<protein>
    <recommendedName>
        <fullName evidence="16">Regulator of telomere elongation helicase 1 homolog</fullName>
    </recommendedName>
</protein>
<feature type="compositionally biased region" description="Basic and acidic residues" evidence="17">
    <location>
        <begin position="488"/>
        <end position="501"/>
    </location>
</feature>
<dbReference type="InterPro" id="IPR014013">
    <property type="entry name" value="Helic_SF1/SF2_ATP-bd_DinG/Rad3"/>
</dbReference>
<dbReference type="InterPro" id="IPR010614">
    <property type="entry name" value="RAD3-like_helicase_DEAD"/>
</dbReference>
<evidence type="ECO:0000256" key="11">
    <source>
        <dbReference type="ARBA" id="ARBA00023125"/>
    </source>
</evidence>
<keyword evidence="10" id="KW-0411">Iron-sulfur</keyword>
<evidence type="ECO:0000313" key="19">
    <source>
        <dbReference type="EMBL" id="CDF33567.1"/>
    </source>
</evidence>
<evidence type="ECO:0000256" key="9">
    <source>
        <dbReference type="ARBA" id="ARBA00023004"/>
    </source>
</evidence>
<dbReference type="Pfam" id="PF06733">
    <property type="entry name" value="DEAD_2"/>
    <property type="match status" value="1"/>
</dbReference>
<evidence type="ECO:0000256" key="12">
    <source>
        <dbReference type="ARBA" id="ARBA00023204"/>
    </source>
</evidence>
<evidence type="ECO:0000256" key="8">
    <source>
        <dbReference type="ARBA" id="ARBA00022840"/>
    </source>
</evidence>
<evidence type="ECO:0000313" key="20">
    <source>
        <dbReference type="Proteomes" id="UP000012073"/>
    </source>
</evidence>
<feature type="region of interest" description="Disordered" evidence="17">
    <location>
        <begin position="476"/>
        <end position="528"/>
    </location>
</feature>
<keyword evidence="11" id="KW-0238">DNA-binding</keyword>
<dbReference type="GO" id="GO:0003677">
    <property type="term" value="F:DNA binding"/>
    <property type="evidence" value="ECO:0007669"/>
    <property type="project" value="UniProtKB-KW"/>
</dbReference>
<keyword evidence="8" id="KW-0067">ATP-binding</keyword>
<evidence type="ECO:0000256" key="2">
    <source>
        <dbReference type="ARBA" id="ARBA00022485"/>
    </source>
</evidence>
<dbReference type="AlphaFoldDB" id="R7Q4V3"/>
<dbReference type="InterPro" id="IPR006554">
    <property type="entry name" value="Helicase-like_DEXD_c2"/>
</dbReference>
<dbReference type="Gene3D" id="3.40.50.300">
    <property type="entry name" value="P-loop containing nucleotide triphosphate hydrolases"/>
    <property type="match status" value="3"/>
</dbReference>
<dbReference type="GO" id="GO:0046872">
    <property type="term" value="F:metal ion binding"/>
    <property type="evidence" value="ECO:0007669"/>
    <property type="project" value="UniProtKB-KW"/>
</dbReference>
<keyword evidence="13" id="KW-0413">Isomerase</keyword>
<evidence type="ECO:0000256" key="16">
    <source>
        <dbReference type="ARBA" id="ARBA00073810"/>
    </source>
</evidence>
<feature type="domain" description="Helicase ATP-binding" evidence="18">
    <location>
        <begin position="11"/>
        <end position="391"/>
    </location>
</feature>
<keyword evidence="14" id="KW-0539">Nucleus</keyword>
<feature type="compositionally biased region" description="Acidic residues" evidence="17">
    <location>
        <begin position="103"/>
        <end position="123"/>
    </location>
</feature>
<dbReference type="InterPro" id="IPR045028">
    <property type="entry name" value="DinG/Rad3-like"/>
</dbReference>
<feature type="compositionally biased region" description="Basic residues" evidence="17">
    <location>
        <begin position="560"/>
        <end position="578"/>
    </location>
</feature>
<dbReference type="SMART" id="SM00488">
    <property type="entry name" value="DEXDc2"/>
    <property type="match status" value="1"/>
</dbReference>
<dbReference type="GO" id="GO:0005524">
    <property type="term" value="F:ATP binding"/>
    <property type="evidence" value="ECO:0007669"/>
    <property type="project" value="UniProtKB-KW"/>
</dbReference>
<dbReference type="OMA" id="FSNDNAR"/>
<dbReference type="PhylomeDB" id="R7Q4V3"/>
<accession>R7Q4V3</accession>
<dbReference type="RefSeq" id="XP_005713370.1">
    <property type="nucleotide sequence ID" value="XM_005713313.1"/>
</dbReference>
<feature type="compositionally biased region" description="Polar residues" evidence="17">
    <location>
        <begin position="183"/>
        <end position="194"/>
    </location>
</feature>
<dbReference type="SUPFAM" id="SSF52540">
    <property type="entry name" value="P-loop containing nucleoside triphosphate hydrolases"/>
    <property type="match status" value="2"/>
</dbReference>
<feature type="region of interest" description="Disordered" evidence="17">
    <location>
        <begin position="554"/>
        <end position="581"/>
    </location>
</feature>
<dbReference type="GO" id="GO:0003678">
    <property type="term" value="F:DNA helicase activity"/>
    <property type="evidence" value="ECO:0007669"/>
    <property type="project" value="InterPro"/>
</dbReference>
<dbReference type="InterPro" id="IPR013020">
    <property type="entry name" value="Rad3/Chl1-like"/>
</dbReference>
<dbReference type="InterPro" id="IPR014001">
    <property type="entry name" value="Helicase_ATP-bd"/>
</dbReference>